<dbReference type="Gramene" id="PRQ53863">
    <property type="protein sequence ID" value="PRQ53863"/>
    <property type="gene ID" value="RchiOBHm_Chr2g0171201"/>
</dbReference>
<evidence type="ECO:0000313" key="1">
    <source>
        <dbReference type="EMBL" id="PRQ53863.1"/>
    </source>
</evidence>
<protein>
    <submittedName>
        <fullName evidence="1">Uncharacterized protein</fullName>
    </submittedName>
</protein>
<keyword evidence="2" id="KW-1185">Reference proteome</keyword>
<dbReference type="PANTHER" id="PTHR47074">
    <property type="entry name" value="BNAC02G40300D PROTEIN"/>
    <property type="match status" value="1"/>
</dbReference>
<dbReference type="PANTHER" id="PTHR47074:SF11">
    <property type="entry name" value="REVERSE TRANSCRIPTASE-LIKE PROTEIN"/>
    <property type="match status" value="1"/>
</dbReference>
<evidence type="ECO:0000313" key="2">
    <source>
        <dbReference type="Proteomes" id="UP000238479"/>
    </source>
</evidence>
<gene>
    <name evidence="1" type="ORF">RchiOBHm_Chr2g0171201</name>
</gene>
<name>A0A2P6S595_ROSCH</name>
<dbReference type="Proteomes" id="UP000238479">
    <property type="component" value="Chromosome 2"/>
</dbReference>
<accession>A0A2P6S595</accession>
<dbReference type="EMBL" id="PDCK01000040">
    <property type="protein sequence ID" value="PRQ53863.1"/>
    <property type="molecule type" value="Genomic_DNA"/>
</dbReference>
<dbReference type="InterPro" id="IPR052929">
    <property type="entry name" value="RNase_H-like_EbsB-rel"/>
</dbReference>
<sequence length="167" mass="18213">MFRNVDCSFLVHFCSRWQPPAVGSLKINFHSAFSKSSGVGIGGLCSLVRNDRGELLDGLTTRMVAGFPFDAEVKAAKLVCSLGVDYKGVKIEFEGGSKLLTNLVVGKTLLGSKWTARSLMDEIKLSLGELRAGYSWTHCAKTGNMAASYFSSRLCENEFIEGMQWVG</sequence>
<comment type="caution">
    <text evidence="1">The sequence shown here is derived from an EMBL/GenBank/DDBJ whole genome shotgun (WGS) entry which is preliminary data.</text>
</comment>
<organism evidence="1 2">
    <name type="scientific">Rosa chinensis</name>
    <name type="common">China rose</name>
    <dbReference type="NCBI Taxonomy" id="74649"/>
    <lineage>
        <taxon>Eukaryota</taxon>
        <taxon>Viridiplantae</taxon>
        <taxon>Streptophyta</taxon>
        <taxon>Embryophyta</taxon>
        <taxon>Tracheophyta</taxon>
        <taxon>Spermatophyta</taxon>
        <taxon>Magnoliopsida</taxon>
        <taxon>eudicotyledons</taxon>
        <taxon>Gunneridae</taxon>
        <taxon>Pentapetalae</taxon>
        <taxon>rosids</taxon>
        <taxon>fabids</taxon>
        <taxon>Rosales</taxon>
        <taxon>Rosaceae</taxon>
        <taxon>Rosoideae</taxon>
        <taxon>Rosoideae incertae sedis</taxon>
        <taxon>Rosa</taxon>
    </lineage>
</organism>
<reference evidence="1 2" key="1">
    <citation type="journal article" date="2018" name="Nat. Genet.">
        <title>The Rosa genome provides new insights in the design of modern roses.</title>
        <authorList>
            <person name="Bendahmane M."/>
        </authorList>
    </citation>
    <scope>NUCLEOTIDE SEQUENCE [LARGE SCALE GENOMIC DNA]</scope>
    <source>
        <strain evidence="2">cv. Old Blush</strain>
    </source>
</reference>
<proteinExistence type="predicted"/>
<dbReference type="AlphaFoldDB" id="A0A2P6S595"/>